<sequence>MPAIERSSGELFRQVPGLEWIADDTVQSAEQHRALIADGLALVAEVDGFGLAGFLNGQPAGDALHLWQIAVHPDQQRRGIGRRLIEAAQHHAAARGIDALTLTTFRAVAWNEPFYRRLGFVTLDEAELSPRLRAILAAEGRAGLPVARRCAMRKGFQPQTAPALAPSDQTPVP</sequence>
<dbReference type="GO" id="GO:0016746">
    <property type="term" value="F:acyltransferase activity"/>
    <property type="evidence" value="ECO:0007669"/>
    <property type="project" value="UniProtKB-KW"/>
</dbReference>
<dbReference type="RefSeq" id="WP_377315286.1">
    <property type="nucleotide sequence ID" value="NZ_JBHUIY010000010.1"/>
</dbReference>
<feature type="domain" description="N-acetyltransferase" evidence="3">
    <location>
        <begin position="1"/>
        <end position="139"/>
    </location>
</feature>
<evidence type="ECO:0000256" key="2">
    <source>
        <dbReference type="ARBA" id="ARBA00023315"/>
    </source>
</evidence>
<proteinExistence type="predicted"/>
<dbReference type="PANTHER" id="PTHR43800">
    <property type="entry name" value="PEPTIDYL-LYSINE N-ACETYLTRANSFERASE YJAB"/>
    <property type="match status" value="1"/>
</dbReference>
<gene>
    <name evidence="4" type="ORF">ACFSNB_06805</name>
</gene>
<protein>
    <submittedName>
        <fullName evidence="4">GNAT family N-acetyltransferase</fullName>
        <ecNumber evidence="4">2.3.-.-</ecNumber>
    </submittedName>
</protein>
<dbReference type="PROSITE" id="PS51186">
    <property type="entry name" value="GNAT"/>
    <property type="match status" value="1"/>
</dbReference>
<dbReference type="InterPro" id="IPR000182">
    <property type="entry name" value="GNAT_dom"/>
</dbReference>
<evidence type="ECO:0000313" key="5">
    <source>
        <dbReference type="Proteomes" id="UP001597296"/>
    </source>
</evidence>
<dbReference type="SUPFAM" id="SSF55729">
    <property type="entry name" value="Acyl-CoA N-acyltransferases (Nat)"/>
    <property type="match status" value="1"/>
</dbReference>
<keyword evidence="2 4" id="KW-0012">Acyltransferase</keyword>
<keyword evidence="5" id="KW-1185">Reference proteome</keyword>
<dbReference type="Gene3D" id="3.40.630.30">
    <property type="match status" value="1"/>
</dbReference>
<dbReference type="EMBL" id="JBHUIY010000010">
    <property type="protein sequence ID" value="MFD2233510.1"/>
    <property type="molecule type" value="Genomic_DNA"/>
</dbReference>
<organism evidence="4 5">
    <name type="scientific">Phaeospirillum tilakii</name>
    <dbReference type="NCBI Taxonomy" id="741673"/>
    <lineage>
        <taxon>Bacteria</taxon>
        <taxon>Pseudomonadati</taxon>
        <taxon>Pseudomonadota</taxon>
        <taxon>Alphaproteobacteria</taxon>
        <taxon>Rhodospirillales</taxon>
        <taxon>Rhodospirillaceae</taxon>
        <taxon>Phaeospirillum</taxon>
    </lineage>
</organism>
<accession>A0ABW5C866</accession>
<dbReference type="Proteomes" id="UP001597296">
    <property type="component" value="Unassembled WGS sequence"/>
</dbReference>
<dbReference type="PANTHER" id="PTHR43800:SF1">
    <property type="entry name" value="PEPTIDYL-LYSINE N-ACETYLTRANSFERASE YJAB"/>
    <property type="match status" value="1"/>
</dbReference>
<evidence type="ECO:0000256" key="1">
    <source>
        <dbReference type="ARBA" id="ARBA00022679"/>
    </source>
</evidence>
<evidence type="ECO:0000259" key="3">
    <source>
        <dbReference type="PROSITE" id="PS51186"/>
    </source>
</evidence>
<dbReference type="EC" id="2.3.-.-" evidence="4"/>
<dbReference type="InterPro" id="IPR016181">
    <property type="entry name" value="Acyl_CoA_acyltransferase"/>
</dbReference>
<dbReference type="Pfam" id="PF00583">
    <property type="entry name" value="Acetyltransf_1"/>
    <property type="match status" value="1"/>
</dbReference>
<evidence type="ECO:0000313" key="4">
    <source>
        <dbReference type="EMBL" id="MFD2233510.1"/>
    </source>
</evidence>
<dbReference type="CDD" id="cd04301">
    <property type="entry name" value="NAT_SF"/>
    <property type="match status" value="1"/>
</dbReference>
<name>A0ABW5C866_9PROT</name>
<reference evidence="5" key="1">
    <citation type="journal article" date="2019" name="Int. J. Syst. Evol. Microbiol.">
        <title>The Global Catalogue of Microorganisms (GCM) 10K type strain sequencing project: providing services to taxonomists for standard genome sequencing and annotation.</title>
        <authorList>
            <consortium name="The Broad Institute Genomics Platform"/>
            <consortium name="The Broad Institute Genome Sequencing Center for Infectious Disease"/>
            <person name="Wu L."/>
            <person name="Ma J."/>
        </authorList>
    </citation>
    <scope>NUCLEOTIDE SEQUENCE [LARGE SCALE GENOMIC DNA]</scope>
    <source>
        <strain evidence="5">KCTC 15012</strain>
    </source>
</reference>
<keyword evidence="1 4" id="KW-0808">Transferase</keyword>
<comment type="caution">
    <text evidence="4">The sequence shown here is derived from an EMBL/GenBank/DDBJ whole genome shotgun (WGS) entry which is preliminary data.</text>
</comment>